<dbReference type="EMBL" id="MLJW01000042">
    <property type="protein sequence ID" value="OIR06566.1"/>
    <property type="molecule type" value="Genomic_DNA"/>
</dbReference>
<dbReference type="PANTHER" id="PTHR44520">
    <property type="entry name" value="RESPONSE REGULATOR RCP1-RELATED"/>
    <property type="match status" value="1"/>
</dbReference>
<dbReference type="PANTHER" id="PTHR44520:SF2">
    <property type="entry name" value="RESPONSE REGULATOR RCP1"/>
    <property type="match status" value="1"/>
</dbReference>
<proteinExistence type="predicted"/>
<dbReference type="AlphaFoldDB" id="A0A1J5T314"/>
<protein>
    <submittedName>
        <fullName evidence="2">Response regulator rcp1</fullName>
    </submittedName>
</protein>
<dbReference type="Pfam" id="PF00072">
    <property type="entry name" value="Response_reg"/>
    <property type="match status" value="1"/>
</dbReference>
<dbReference type="InterPro" id="IPR052893">
    <property type="entry name" value="TCS_response_regulator"/>
</dbReference>
<accession>A0A1J5T314</accession>
<dbReference type="SMART" id="SM00448">
    <property type="entry name" value="REC"/>
    <property type="match status" value="1"/>
</dbReference>
<feature type="domain" description="Response regulatory" evidence="1">
    <location>
        <begin position="13"/>
        <end position="134"/>
    </location>
</feature>
<evidence type="ECO:0000313" key="2">
    <source>
        <dbReference type="EMBL" id="OIR06566.1"/>
    </source>
</evidence>
<comment type="caution">
    <text evidence="2">The sequence shown here is derived from an EMBL/GenBank/DDBJ whole genome shotgun (WGS) entry which is preliminary data.</text>
</comment>
<dbReference type="InterPro" id="IPR011006">
    <property type="entry name" value="CheY-like_superfamily"/>
</dbReference>
<evidence type="ECO:0000259" key="1">
    <source>
        <dbReference type="PROSITE" id="PS50110"/>
    </source>
</evidence>
<dbReference type="CDD" id="cd17557">
    <property type="entry name" value="REC_Rcp-like"/>
    <property type="match status" value="1"/>
</dbReference>
<organism evidence="2">
    <name type="scientific">mine drainage metagenome</name>
    <dbReference type="NCBI Taxonomy" id="410659"/>
    <lineage>
        <taxon>unclassified sequences</taxon>
        <taxon>metagenomes</taxon>
        <taxon>ecological metagenomes</taxon>
    </lineage>
</organism>
<dbReference type="InterPro" id="IPR001789">
    <property type="entry name" value="Sig_transdc_resp-reg_receiver"/>
</dbReference>
<dbReference type="GO" id="GO:0000160">
    <property type="term" value="P:phosphorelay signal transduction system"/>
    <property type="evidence" value="ECO:0007669"/>
    <property type="project" value="InterPro"/>
</dbReference>
<sequence length="147" mass="16949">MQVLHKQNYKEVTLFIVDDDDIDAIALERALRKLRLLNSVHRARDGKEALDLLRSGAIPAPYIILLDLNMPRMNGLEFLQALRADPMLTHSVVFVLTTSKSDEDLVSAYRKHVAGYVLKQHMDRDFLEVIGLIEHYWRLVELPVTKE</sequence>
<gene>
    <name evidence="2" type="primary">rcp1_8</name>
    <name evidence="2" type="ORF">GALL_111710</name>
</gene>
<name>A0A1J5T314_9ZZZZ</name>
<dbReference type="PROSITE" id="PS50110">
    <property type="entry name" value="RESPONSE_REGULATORY"/>
    <property type="match status" value="1"/>
</dbReference>
<dbReference type="SUPFAM" id="SSF52172">
    <property type="entry name" value="CheY-like"/>
    <property type="match status" value="1"/>
</dbReference>
<reference evidence="2" key="1">
    <citation type="submission" date="2016-10" db="EMBL/GenBank/DDBJ databases">
        <title>Sequence of Gallionella enrichment culture.</title>
        <authorList>
            <person name="Poehlein A."/>
            <person name="Muehling M."/>
            <person name="Daniel R."/>
        </authorList>
    </citation>
    <scope>NUCLEOTIDE SEQUENCE</scope>
</reference>
<dbReference type="Gene3D" id="3.40.50.2300">
    <property type="match status" value="1"/>
</dbReference>